<evidence type="ECO:0000256" key="13">
    <source>
        <dbReference type="ARBA" id="ARBA00022946"/>
    </source>
</evidence>
<evidence type="ECO:0000256" key="12">
    <source>
        <dbReference type="ARBA" id="ARBA00022857"/>
    </source>
</evidence>
<keyword evidence="15 17" id="KW-0496">Mitochondrion</keyword>
<dbReference type="Pfam" id="PF01118">
    <property type="entry name" value="Semialdhyde_dh"/>
    <property type="match status" value="1"/>
</dbReference>
<dbReference type="CDD" id="cd04263">
    <property type="entry name" value="DUF619-NAGK-FABP"/>
    <property type="match status" value="1"/>
</dbReference>
<comment type="pathway">
    <text evidence="2 17">Amino-acid biosynthesis; L-arginine biosynthesis; N(2)-acetyl-L-ornithine from L-glutamate: step 2/4.</text>
</comment>
<dbReference type="Pfam" id="PF22698">
    <property type="entry name" value="Semialdhyde_dhC_1"/>
    <property type="match status" value="1"/>
</dbReference>
<feature type="domain" description="N-acetyltransferase" evidence="19">
    <location>
        <begin position="349"/>
        <end position="502"/>
    </location>
</feature>
<dbReference type="Gene3D" id="3.40.1160.10">
    <property type="entry name" value="Acetylglutamate kinase-like"/>
    <property type="match status" value="1"/>
</dbReference>
<sequence length="905" mass="99055">MLSSRSYAALAARRARSVIASSRIRPGSSLNTARNLPRAATILTTSRQYSQPPESHAPLSTRSTVIQLLSNIGSKREVQQYLSHFASVSSQQFAVIKVGGAILTEHLHTLSSALAFLNHVGLFPVVVHGAGPQLNKMLEAAGVEPQFEDGIRVTDGKTLALARSLFLEENMKLVEELESLGVRARPITSGVFTADYLDKQKYNLVGKINEVDRSPIEAAIKAGCLPILTSMAETPEGQVLNVNADIAAGELARALQPLKIVYLSEKGGLFNADTNEKISAINLDEEYDHLMTQWWVRHGTRLKIKEIKELLGDLPRTSSVAIIHPGDLQKELFTDSGAGTLIRRGNKLHFKTSLSEFEDLEKLKELLVRDRAGLDAKATVDRYVEGLRNQEFKAYFDEPMEALAIVLPPRSNSSLAHLSTFTITKSGWLTNVADNVFASIKNDFRKLAWTVREDDENLTWFFDKADGSFSKDGEVLFWYGVESASEVSELMTEFSKHGREMLGDSNLESRLHRAARAASVSASALRHASGSVQQARAFSTNSYSPMQVRRSGASRPNIVTPIYHSSSRGYTTATNPNPPLGAKNASNSQPAKVALIGARGYTGQALITLINSHPKFEVSHVSSRELAGKKLKGYEKRNITYENLTPEDIRRMDEKGEVDCWVMALPNGVCKPFVDAIGQGSKESVIVDLSADYRFDKSWTYGLPELINRSEIARATRISNPGCYATAAQLGIAPLVPYLGGQPTVFGVSGYSGAGTKPSPKNNVENLKDNLIPYSLTDHIHEREISQQLGVEVAFVPHVASWFQGIHHTISIPLKEEMTSRDIRTLYQDRYAGERLVRVIGEAPSVKAISGKHGVEIGGFGVHSGGKRVVVCATIDNLLKGAATQCLQNMNLAMGYAEYDGIPLD</sequence>
<evidence type="ECO:0000256" key="17">
    <source>
        <dbReference type="PIRNR" id="PIRNR036440"/>
    </source>
</evidence>
<keyword evidence="9 17" id="KW-0547">Nucleotide-binding</keyword>
<dbReference type="SUPFAM" id="SSF51735">
    <property type="entry name" value="NAD(P)-binding Rossmann-fold domains"/>
    <property type="match status" value="1"/>
</dbReference>
<dbReference type="OrthoDB" id="438291at2759"/>
<dbReference type="InterPro" id="IPR041734">
    <property type="entry name" value="NAGK-fArgBP"/>
</dbReference>
<evidence type="ECO:0000256" key="7">
    <source>
        <dbReference type="ARBA" id="ARBA00022605"/>
    </source>
</evidence>
<dbReference type="PROSITE" id="PS01224">
    <property type="entry name" value="ARGC"/>
    <property type="match status" value="1"/>
</dbReference>
<accession>A0A9P8KXS8</accession>
<evidence type="ECO:0000313" key="20">
    <source>
        <dbReference type="EMBL" id="KAH0541809.1"/>
    </source>
</evidence>
<dbReference type="InterPro" id="IPR058924">
    <property type="entry name" value="AGPR_dimerisation_dom"/>
</dbReference>
<dbReference type="InterPro" id="IPR036393">
    <property type="entry name" value="AceGlu_kinase-like_sf"/>
</dbReference>
<reference evidence="20" key="1">
    <citation type="submission" date="2021-03" db="EMBL/GenBank/DDBJ databases">
        <title>Comparative genomics and phylogenomic investigation of the class Geoglossomycetes provide insights into ecological specialization and systematics.</title>
        <authorList>
            <person name="Melie T."/>
            <person name="Pirro S."/>
            <person name="Miller A.N."/>
            <person name="Quandt A."/>
        </authorList>
    </citation>
    <scope>NUCLEOTIDE SEQUENCE</scope>
    <source>
        <strain evidence="20">GBOQ0MN5Z8</strain>
    </source>
</reference>
<evidence type="ECO:0000256" key="8">
    <source>
        <dbReference type="ARBA" id="ARBA00022679"/>
    </source>
</evidence>
<dbReference type="InterPro" id="IPR001048">
    <property type="entry name" value="Asp/Glu/Uridylate_kinase"/>
</dbReference>
<keyword evidence="8 17" id="KW-0808">Transferase</keyword>
<dbReference type="CDD" id="cd24149">
    <property type="entry name" value="AGPR_N_ARG5_6_like"/>
    <property type="match status" value="1"/>
</dbReference>
<proteinExistence type="inferred from homology"/>
<evidence type="ECO:0000256" key="6">
    <source>
        <dbReference type="ARBA" id="ARBA00022571"/>
    </source>
</evidence>
<keyword evidence="21" id="KW-1185">Reference proteome</keyword>
<dbReference type="Gene3D" id="3.40.50.720">
    <property type="entry name" value="NAD(P)-binding Rossmann-like Domain"/>
    <property type="match status" value="1"/>
</dbReference>
<evidence type="ECO:0000256" key="4">
    <source>
        <dbReference type="ARBA" id="ARBA00006830"/>
    </source>
</evidence>
<feature type="active site" evidence="18">
    <location>
        <position position="723"/>
    </location>
</feature>
<dbReference type="AlphaFoldDB" id="A0A9P8KXS8"/>
<dbReference type="CDD" id="cd04252">
    <property type="entry name" value="AAK_NAGK-fArgBP"/>
    <property type="match status" value="1"/>
</dbReference>
<dbReference type="Gene3D" id="3.40.630.30">
    <property type="match status" value="1"/>
</dbReference>
<evidence type="ECO:0000256" key="3">
    <source>
        <dbReference type="ARBA" id="ARBA00004862"/>
    </source>
</evidence>
<dbReference type="HAMAP" id="MF_00150">
    <property type="entry name" value="ArgC_type1"/>
    <property type="match status" value="1"/>
</dbReference>
<evidence type="ECO:0000256" key="2">
    <source>
        <dbReference type="ARBA" id="ARBA00004828"/>
    </source>
</evidence>
<dbReference type="Pfam" id="PF04768">
    <property type="entry name" value="NAT"/>
    <property type="match status" value="1"/>
</dbReference>
<evidence type="ECO:0000256" key="9">
    <source>
        <dbReference type="ARBA" id="ARBA00022741"/>
    </source>
</evidence>
<dbReference type="InterPro" id="IPR011241">
    <property type="entry name" value="NAGK/NAGSA"/>
</dbReference>
<dbReference type="GO" id="GO:0051287">
    <property type="term" value="F:NAD binding"/>
    <property type="evidence" value="ECO:0007669"/>
    <property type="project" value="UniProtKB-UniRule"/>
</dbReference>
<evidence type="ECO:0000256" key="16">
    <source>
        <dbReference type="ARBA" id="ARBA00023268"/>
    </source>
</evidence>
<dbReference type="Proteomes" id="UP000698800">
    <property type="component" value="Unassembled WGS sequence"/>
</dbReference>
<dbReference type="PANTHER" id="PTHR23342:SF0">
    <property type="entry name" value="N-ACETYLGLUTAMATE SYNTHASE, MITOCHONDRIAL"/>
    <property type="match status" value="1"/>
</dbReference>
<dbReference type="InterPro" id="IPR023013">
    <property type="entry name" value="AGPR_AS"/>
</dbReference>
<dbReference type="InterPro" id="IPR036291">
    <property type="entry name" value="NAD(P)-bd_dom_sf"/>
</dbReference>
<dbReference type="PIRSF" id="PIRSF036440">
    <property type="entry name" value="ARG5-6"/>
    <property type="match status" value="1"/>
</dbReference>
<dbReference type="SMART" id="SM00859">
    <property type="entry name" value="Semialdhyde_dh"/>
    <property type="match status" value="1"/>
</dbReference>
<evidence type="ECO:0000313" key="21">
    <source>
        <dbReference type="Proteomes" id="UP000698800"/>
    </source>
</evidence>
<dbReference type="InterPro" id="IPR004662">
    <property type="entry name" value="AcgluKinase_fam"/>
</dbReference>
<evidence type="ECO:0000256" key="10">
    <source>
        <dbReference type="ARBA" id="ARBA00022777"/>
    </source>
</evidence>
<evidence type="ECO:0000256" key="5">
    <source>
        <dbReference type="ARBA" id="ARBA00007239"/>
    </source>
</evidence>
<keyword evidence="12 17" id="KW-0521">NADP</keyword>
<dbReference type="FunFam" id="3.40.1160.10:FF:000011">
    <property type="entry name" value="N-acetyl-gamma-glutamyl-phosphate reductase, variant"/>
    <property type="match status" value="1"/>
</dbReference>
<dbReference type="GO" id="GO:0005759">
    <property type="term" value="C:mitochondrial matrix"/>
    <property type="evidence" value="ECO:0007669"/>
    <property type="project" value="TreeGrafter"/>
</dbReference>
<dbReference type="GO" id="GO:0003991">
    <property type="term" value="F:acetylglutamate kinase activity"/>
    <property type="evidence" value="ECO:0007669"/>
    <property type="project" value="InterPro"/>
</dbReference>
<comment type="similarity">
    <text evidence="5 17">In the C-terminal section; belongs to the NAGSA dehydrogenase family.</text>
</comment>
<keyword evidence="7 17" id="KW-0028">Amino-acid biosynthesis</keyword>
<evidence type="ECO:0000256" key="18">
    <source>
        <dbReference type="PROSITE-ProRule" id="PRU10010"/>
    </source>
</evidence>
<dbReference type="NCBIfam" id="TIGR01850">
    <property type="entry name" value="argC"/>
    <property type="match status" value="1"/>
</dbReference>
<keyword evidence="16 17" id="KW-0511">Multifunctional enzyme</keyword>
<dbReference type="GO" id="GO:0006526">
    <property type="term" value="P:L-arginine biosynthetic process"/>
    <property type="evidence" value="ECO:0007669"/>
    <property type="project" value="UniProtKB-UniRule"/>
</dbReference>
<organism evidence="20 21">
    <name type="scientific">Glutinoglossum americanum</name>
    <dbReference type="NCBI Taxonomy" id="1670608"/>
    <lineage>
        <taxon>Eukaryota</taxon>
        <taxon>Fungi</taxon>
        <taxon>Dikarya</taxon>
        <taxon>Ascomycota</taxon>
        <taxon>Pezizomycotina</taxon>
        <taxon>Geoglossomycetes</taxon>
        <taxon>Geoglossales</taxon>
        <taxon>Geoglossaceae</taxon>
        <taxon>Glutinoglossum</taxon>
    </lineage>
</organism>
<keyword evidence="6 17" id="KW-0055">Arginine biosynthesis</keyword>
<dbReference type="InterPro" id="IPR000706">
    <property type="entry name" value="AGPR_type-1"/>
</dbReference>
<evidence type="ECO:0000256" key="11">
    <source>
        <dbReference type="ARBA" id="ARBA00022840"/>
    </source>
</evidence>
<evidence type="ECO:0000256" key="15">
    <source>
        <dbReference type="ARBA" id="ARBA00023128"/>
    </source>
</evidence>
<keyword evidence="10 17" id="KW-0418">Kinase</keyword>
<comment type="similarity">
    <text evidence="4 17">In the N-terminal section; belongs to the acetylglutamate kinase family.</text>
</comment>
<dbReference type="PANTHER" id="PTHR23342">
    <property type="entry name" value="N-ACETYLGLUTAMATE SYNTHASE"/>
    <property type="match status" value="1"/>
</dbReference>
<dbReference type="GO" id="GO:0003942">
    <property type="term" value="F:N-acetyl-gamma-glutamyl-phosphate reductase activity"/>
    <property type="evidence" value="ECO:0007669"/>
    <property type="project" value="UniProtKB-UniRule"/>
</dbReference>
<protein>
    <submittedName>
        <fullName evidence="20">Protein arg-6, mitochondrial</fullName>
    </submittedName>
</protein>
<dbReference type="SUPFAM" id="SSF55347">
    <property type="entry name" value="Glyceraldehyde-3-phosphate dehydrogenase-like, C-terminal domain"/>
    <property type="match status" value="1"/>
</dbReference>
<dbReference type="FunFam" id="3.30.360.10:FF:000019">
    <property type="entry name" value="Bifunctional acetylglutamate kinase/N-acetyl-gamma-glutamyl-phosphate reductase"/>
    <property type="match status" value="1"/>
</dbReference>
<evidence type="ECO:0000256" key="14">
    <source>
        <dbReference type="ARBA" id="ARBA00023002"/>
    </source>
</evidence>
<name>A0A9P8KXS8_9PEZI</name>
<dbReference type="InterPro" id="IPR006855">
    <property type="entry name" value="Vertebrate-like_GNAT_dom"/>
</dbReference>
<keyword evidence="11 17" id="KW-0067">ATP-binding</keyword>
<gene>
    <name evidence="20" type="primary">ARG6</name>
    <name evidence="20" type="ORF">FGG08_003764</name>
</gene>
<dbReference type="GO" id="GO:0005524">
    <property type="term" value="F:ATP binding"/>
    <property type="evidence" value="ECO:0007669"/>
    <property type="project" value="UniProtKB-UniRule"/>
</dbReference>
<comment type="subcellular location">
    <subcellularLocation>
        <location evidence="1 17">Mitochondrion</location>
    </subcellularLocation>
</comment>
<dbReference type="CDD" id="cd23936">
    <property type="entry name" value="AGPR_C_ARG5_6_like"/>
    <property type="match status" value="1"/>
</dbReference>
<comment type="caution">
    <text evidence="20">The sequence shown here is derived from an EMBL/GenBank/DDBJ whole genome shotgun (WGS) entry which is preliminary data.</text>
</comment>
<evidence type="ECO:0000259" key="19">
    <source>
        <dbReference type="PROSITE" id="PS51731"/>
    </source>
</evidence>
<dbReference type="GO" id="GO:0070401">
    <property type="term" value="F:NADP+ binding"/>
    <property type="evidence" value="ECO:0007669"/>
    <property type="project" value="InterPro"/>
</dbReference>
<evidence type="ECO:0000256" key="1">
    <source>
        <dbReference type="ARBA" id="ARBA00004173"/>
    </source>
</evidence>
<dbReference type="Pfam" id="PF00696">
    <property type="entry name" value="AA_kinase"/>
    <property type="match status" value="1"/>
</dbReference>
<dbReference type="InterPro" id="IPR000534">
    <property type="entry name" value="Semialdehyde_DH_NAD-bd"/>
</dbReference>
<dbReference type="PROSITE" id="PS51731">
    <property type="entry name" value="GNAT_NAGS"/>
    <property type="match status" value="1"/>
</dbReference>
<dbReference type="EMBL" id="JAGHQL010000068">
    <property type="protein sequence ID" value="KAH0541809.1"/>
    <property type="molecule type" value="Genomic_DNA"/>
</dbReference>
<keyword evidence="13" id="KW-0809">Transit peptide</keyword>
<dbReference type="NCBIfam" id="TIGR00761">
    <property type="entry name" value="argB"/>
    <property type="match status" value="1"/>
</dbReference>
<dbReference type="SUPFAM" id="SSF53633">
    <property type="entry name" value="Carbamate kinase-like"/>
    <property type="match status" value="1"/>
</dbReference>
<dbReference type="FunFam" id="3.40.630.30:FF:000029">
    <property type="entry name" value="Bifunctional acetylglutamate kinase/N-acetyl-gamma-glutamyl-phosphate reductase"/>
    <property type="match status" value="1"/>
</dbReference>
<dbReference type="Gene3D" id="3.30.360.10">
    <property type="entry name" value="Dihydrodipicolinate Reductase, domain 2"/>
    <property type="match status" value="1"/>
</dbReference>
<comment type="pathway">
    <text evidence="3 17">Amino-acid biosynthesis; L-arginine biosynthesis; N(2)-acetyl-L-ornithine from L-glutamate: step 3/4.</text>
</comment>
<keyword evidence="14 17" id="KW-0560">Oxidoreductase</keyword>